<dbReference type="PANTHER" id="PTHR46847">
    <property type="entry name" value="D-ALLOSE-BINDING PERIPLASMIC PROTEIN-RELATED"/>
    <property type="match status" value="1"/>
</dbReference>
<dbReference type="Proteomes" id="UP001519293">
    <property type="component" value="Unassembled WGS sequence"/>
</dbReference>
<name>A0ABS4RAC8_9BACI</name>
<comment type="subcellular location">
    <subcellularLocation>
        <location evidence="1">Cell envelope</location>
    </subcellularLocation>
</comment>
<dbReference type="EMBL" id="JAGIKZ010000001">
    <property type="protein sequence ID" value="MBP2239848.1"/>
    <property type="molecule type" value="Genomic_DNA"/>
</dbReference>
<evidence type="ECO:0000259" key="4">
    <source>
        <dbReference type="Pfam" id="PF13407"/>
    </source>
</evidence>
<dbReference type="PANTHER" id="PTHR46847:SF1">
    <property type="entry name" value="D-ALLOSE-BINDING PERIPLASMIC PROTEIN-RELATED"/>
    <property type="match status" value="1"/>
</dbReference>
<dbReference type="Gene3D" id="3.40.50.2300">
    <property type="match status" value="2"/>
</dbReference>
<gene>
    <name evidence="5" type="ORF">J2Z40_000401</name>
</gene>
<dbReference type="InterPro" id="IPR028082">
    <property type="entry name" value="Peripla_BP_I"/>
</dbReference>
<dbReference type="InterPro" id="IPR025997">
    <property type="entry name" value="SBP_2_dom"/>
</dbReference>
<keyword evidence="6" id="KW-1185">Reference proteome</keyword>
<reference evidence="5 6" key="1">
    <citation type="submission" date="2021-03" db="EMBL/GenBank/DDBJ databases">
        <title>Genomic Encyclopedia of Type Strains, Phase IV (KMG-IV): sequencing the most valuable type-strain genomes for metagenomic binning, comparative biology and taxonomic classification.</title>
        <authorList>
            <person name="Goeker M."/>
        </authorList>
    </citation>
    <scope>NUCLEOTIDE SEQUENCE [LARGE SCALE GENOMIC DNA]</scope>
    <source>
        <strain evidence="5 6">DSM 26675</strain>
    </source>
</reference>
<evidence type="ECO:0000313" key="5">
    <source>
        <dbReference type="EMBL" id="MBP2239848.1"/>
    </source>
</evidence>
<proteinExistence type="inferred from homology"/>
<feature type="domain" description="Periplasmic binding protein" evidence="4">
    <location>
        <begin position="2"/>
        <end position="47"/>
    </location>
</feature>
<dbReference type="Pfam" id="PF13407">
    <property type="entry name" value="Peripla_BP_4"/>
    <property type="match status" value="1"/>
</dbReference>
<protein>
    <submittedName>
        <fullName evidence="5">ABC-type sugar transport system substrate-binding protein</fullName>
    </submittedName>
</protein>
<keyword evidence="5" id="KW-0762">Sugar transport</keyword>
<evidence type="ECO:0000256" key="3">
    <source>
        <dbReference type="ARBA" id="ARBA00022729"/>
    </source>
</evidence>
<sequence>MIVVGFDATDDAVKAVESGNMSATVAQKPIDIGQQGVLTALKIANGETVDEFIPVDLELVK</sequence>
<comment type="caution">
    <text evidence="5">The sequence shown here is derived from an EMBL/GenBank/DDBJ whole genome shotgun (WGS) entry which is preliminary data.</text>
</comment>
<evidence type="ECO:0000256" key="1">
    <source>
        <dbReference type="ARBA" id="ARBA00004196"/>
    </source>
</evidence>
<keyword evidence="5" id="KW-0813">Transport</keyword>
<evidence type="ECO:0000256" key="2">
    <source>
        <dbReference type="ARBA" id="ARBA00007639"/>
    </source>
</evidence>
<dbReference type="SUPFAM" id="SSF53822">
    <property type="entry name" value="Periplasmic binding protein-like I"/>
    <property type="match status" value="1"/>
</dbReference>
<evidence type="ECO:0000313" key="6">
    <source>
        <dbReference type="Proteomes" id="UP001519293"/>
    </source>
</evidence>
<accession>A0ABS4RAC8</accession>
<comment type="similarity">
    <text evidence="2">Belongs to the bacterial solute-binding protein 2 family.</text>
</comment>
<keyword evidence="3" id="KW-0732">Signal</keyword>
<organism evidence="5 6">
    <name type="scientific">Cytobacillus eiseniae</name>
    <dbReference type="NCBI Taxonomy" id="762947"/>
    <lineage>
        <taxon>Bacteria</taxon>
        <taxon>Bacillati</taxon>
        <taxon>Bacillota</taxon>
        <taxon>Bacilli</taxon>
        <taxon>Bacillales</taxon>
        <taxon>Bacillaceae</taxon>
        <taxon>Cytobacillus</taxon>
    </lineage>
</organism>